<organism evidence="6 7">
    <name type="scientific">Neofusicoccum ribis</name>
    <dbReference type="NCBI Taxonomy" id="45134"/>
    <lineage>
        <taxon>Eukaryota</taxon>
        <taxon>Fungi</taxon>
        <taxon>Dikarya</taxon>
        <taxon>Ascomycota</taxon>
        <taxon>Pezizomycotina</taxon>
        <taxon>Dothideomycetes</taxon>
        <taxon>Dothideomycetes incertae sedis</taxon>
        <taxon>Botryosphaeriales</taxon>
        <taxon>Botryosphaeriaceae</taxon>
        <taxon>Neofusicoccum</taxon>
    </lineage>
</organism>
<keyword evidence="7" id="KW-1185">Reference proteome</keyword>
<gene>
    <name evidence="6" type="ORF">SLS56_012268</name>
</gene>
<comment type="caution">
    <text evidence="6">The sequence shown here is derived from an EMBL/GenBank/DDBJ whole genome shotgun (WGS) entry which is preliminary data.</text>
</comment>
<dbReference type="PANTHER" id="PTHR46206">
    <property type="entry name" value="CYTOCHROME P450"/>
    <property type="match status" value="1"/>
</dbReference>
<keyword evidence="5" id="KW-0408">Iron</keyword>
<dbReference type="CDD" id="cd11041">
    <property type="entry name" value="CYP503A1-like"/>
    <property type="match status" value="1"/>
</dbReference>
<dbReference type="Pfam" id="PF00067">
    <property type="entry name" value="p450"/>
    <property type="match status" value="1"/>
</dbReference>
<evidence type="ECO:0000256" key="2">
    <source>
        <dbReference type="ARBA" id="ARBA00010617"/>
    </source>
</evidence>
<evidence type="ECO:0000256" key="1">
    <source>
        <dbReference type="ARBA" id="ARBA00001971"/>
    </source>
</evidence>
<name>A0ABR3S9A3_9PEZI</name>
<dbReference type="Proteomes" id="UP001521116">
    <property type="component" value="Unassembled WGS sequence"/>
</dbReference>
<dbReference type="InterPro" id="IPR001128">
    <property type="entry name" value="Cyt_P450"/>
</dbReference>
<feature type="non-terminal residue" evidence="6">
    <location>
        <position position="1"/>
    </location>
</feature>
<keyword evidence="3" id="KW-0479">Metal-binding</keyword>
<sequence length="391" mass="44536">RATIRRRLFLKGPLILAETDRKSRIQKWTANSREVLRSGYILLQKGLPLFRVTVEDGSELVILSSHDTLSFEESLEVTTVTKYSHIGNLNSVGQRAVRSDLTPSLPRLMPAIASEARNALQENFPQNSADWASVDAFEAALNAITQVSARLFVGQQLCRDPRWLSCSKNATVLAFKSIEAIKPWPSWTRPFIHRFLPELRQLETVRLEAKELLMEAAKKKQEHVGDQNKEDYLAEWVAAKNPKWSEDLAEQAALQLDLSVVAIHTTSMALTHMLYDLATHPEYIPMLREEIKTALAECGGEYNRDCIAKLIKIDSFMKESQRTNPPARTTFKRCVRKDVTFSDGTFLPKGTLLEIDSSVRCEDPKLWETPEQFNGLRFLRLREQTQEKSSH</sequence>
<proteinExistence type="inferred from homology"/>
<evidence type="ECO:0000313" key="6">
    <source>
        <dbReference type="EMBL" id="KAL1613279.1"/>
    </source>
</evidence>
<protein>
    <recommendedName>
        <fullName evidence="8">Cytochrome P450 monooxygenase</fullName>
    </recommendedName>
</protein>
<comment type="cofactor">
    <cofactor evidence="1">
        <name>heme</name>
        <dbReference type="ChEBI" id="CHEBI:30413"/>
    </cofactor>
</comment>
<evidence type="ECO:0000256" key="5">
    <source>
        <dbReference type="ARBA" id="ARBA00023004"/>
    </source>
</evidence>
<dbReference type="InterPro" id="IPR036396">
    <property type="entry name" value="Cyt_P450_sf"/>
</dbReference>
<evidence type="ECO:0000256" key="3">
    <source>
        <dbReference type="ARBA" id="ARBA00022723"/>
    </source>
</evidence>
<accession>A0ABR3S9A3</accession>
<comment type="similarity">
    <text evidence="2">Belongs to the cytochrome P450 family.</text>
</comment>
<evidence type="ECO:0000313" key="7">
    <source>
        <dbReference type="Proteomes" id="UP001521116"/>
    </source>
</evidence>
<dbReference type="Gene3D" id="1.10.630.10">
    <property type="entry name" value="Cytochrome P450"/>
    <property type="match status" value="1"/>
</dbReference>
<dbReference type="SUPFAM" id="SSF48264">
    <property type="entry name" value="Cytochrome P450"/>
    <property type="match status" value="1"/>
</dbReference>
<reference evidence="6 7" key="1">
    <citation type="submission" date="2024-02" db="EMBL/GenBank/DDBJ databases">
        <title>De novo assembly and annotation of 12 fungi associated with fruit tree decline syndrome in Ontario, Canada.</title>
        <authorList>
            <person name="Sulman M."/>
            <person name="Ellouze W."/>
            <person name="Ilyukhin E."/>
        </authorList>
    </citation>
    <scope>NUCLEOTIDE SEQUENCE [LARGE SCALE GENOMIC DNA]</scope>
    <source>
        <strain evidence="6 7">M1-105</strain>
    </source>
</reference>
<keyword evidence="4" id="KW-0560">Oxidoreductase</keyword>
<evidence type="ECO:0008006" key="8">
    <source>
        <dbReference type="Google" id="ProtNLM"/>
    </source>
</evidence>
<dbReference type="EMBL" id="JAJVDC020000590">
    <property type="protein sequence ID" value="KAL1613279.1"/>
    <property type="molecule type" value="Genomic_DNA"/>
</dbReference>
<evidence type="ECO:0000256" key="4">
    <source>
        <dbReference type="ARBA" id="ARBA00023002"/>
    </source>
</evidence>
<dbReference type="PANTHER" id="PTHR46206:SF7">
    <property type="entry name" value="P450, PUTATIVE (EUROFUNG)-RELATED"/>
    <property type="match status" value="1"/>
</dbReference>